<keyword evidence="3" id="KW-1185">Reference proteome</keyword>
<feature type="transmembrane region" description="Helical" evidence="1">
    <location>
        <begin position="96"/>
        <end position="116"/>
    </location>
</feature>
<evidence type="ECO:0000313" key="3">
    <source>
        <dbReference type="Proteomes" id="UP000639643"/>
    </source>
</evidence>
<sequence length="139" mass="15070">MHVGLQTEPTVIQGQLAETKDDCGRLFFTLAGGAGRGPGDAGKAPPGNETSNFIDPPNQNAMVTAIMSVCVAVVVLCLSVRAYARILVLKRVQAQEYLILAAFACFLGWTYCTMKLTESPGYYVHTWNVKLRQTVDMGL</sequence>
<keyword evidence="1" id="KW-0812">Transmembrane</keyword>
<feature type="non-terminal residue" evidence="2">
    <location>
        <position position="1"/>
    </location>
</feature>
<keyword evidence="1" id="KW-0472">Membrane</keyword>
<reference evidence="2" key="1">
    <citation type="journal article" date="2020" name="Phytopathology">
        <title>Genome Sequence Resources of Colletotrichum truncatum, C. plurivorum, C. musicola, and C. sojae: Four Species Pathogenic to Soybean (Glycine max).</title>
        <authorList>
            <person name="Rogerio F."/>
            <person name="Boufleur T.R."/>
            <person name="Ciampi-Guillardi M."/>
            <person name="Sukno S.A."/>
            <person name="Thon M.R."/>
            <person name="Massola Junior N.S."/>
            <person name="Baroncelli R."/>
        </authorList>
    </citation>
    <scope>NUCLEOTIDE SEQUENCE</scope>
    <source>
        <strain evidence="2">LFN0074</strain>
    </source>
</reference>
<organism evidence="2 3">
    <name type="scientific">Colletotrichum musicola</name>
    <dbReference type="NCBI Taxonomy" id="2175873"/>
    <lineage>
        <taxon>Eukaryota</taxon>
        <taxon>Fungi</taxon>
        <taxon>Dikarya</taxon>
        <taxon>Ascomycota</taxon>
        <taxon>Pezizomycotina</taxon>
        <taxon>Sordariomycetes</taxon>
        <taxon>Hypocreomycetidae</taxon>
        <taxon>Glomerellales</taxon>
        <taxon>Glomerellaceae</taxon>
        <taxon>Colletotrichum</taxon>
        <taxon>Colletotrichum orchidearum species complex</taxon>
    </lineage>
</organism>
<evidence type="ECO:0000256" key="1">
    <source>
        <dbReference type="SAM" id="Phobius"/>
    </source>
</evidence>
<gene>
    <name evidence="2" type="ORF">CMUS01_14160</name>
</gene>
<feature type="transmembrane region" description="Helical" evidence="1">
    <location>
        <begin position="61"/>
        <end position="84"/>
    </location>
</feature>
<name>A0A8H6J6H9_9PEZI</name>
<dbReference type="EMBL" id="WIGM01000984">
    <property type="protein sequence ID" value="KAF6807277.1"/>
    <property type="molecule type" value="Genomic_DNA"/>
</dbReference>
<accession>A0A8H6J6H9</accession>
<comment type="caution">
    <text evidence="2">The sequence shown here is derived from an EMBL/GenBank/DDBJ whole genome shotgun (WGS) entry which is preliminary data.</text>
</comment>
<evidence type="ECO:0000313" key="2">
    <source>
        <dbReference type="EMBL" id="KAF6807277.1"/>
    </source>
</evidence>
<proteinExistence type="predicted"/>
<protein>
    <submittedName>
        <fullName evidence="2">Integral membrane protein</fullName>
    </submittedName>
</protein>
<dbReference type="Proteomes" id="UP000639643">
    <property type="component" value="Unassembled WGS sequence"/>
</dbReference>
<dbReference type="OrthoDB" id="2496787at2759"/>
<dbReference type="AlphaFoldDB" id="A0A8H6J6H9"/>
<keyword evidence="1" id="KW-1133">Transmembrane helix</keyword>